<evidence type="ECO:0000313" key="4">
    <source>
        <dbReference type="Proteomes" id="UP000062519"/>
    </source>
</evidence>
<dbReference type="SUPFAM" id="SSF51905">
    <property type="entry name" value="FAD/NAD(P)-binding domain"/>
    <property type="match status" value="1"/>
</dbReference>
<dbReference type="KEGG" id="buu:WS70_19530"/>
<dbReference type="Gene3D" id="3.50.50.60">
    <property type="entry name" value="FAD/NAD(P)-binding domain"/>
    <property type="match status" value="2"/>
</dbReference>
<evidence type="ECO:0000259" key="1">
    <source>
        <dbReference type="Pfam" id="PF01494"/>
    </source>
</evidence>
<dbReference type="InterPro" id="IPR053212">
    <property type="entry name" value="DHP_3-monooxygenase"/>
</dbReference>
<dbReference type="Proteomes" id="UP000062519">
    <property type="component" value="Chromosome 2"/>
</dbReference>
<dbReference type="Pfam" id="PF01494">
    <property type="entry name" value="FAD_binding_3"/>
    <property type="match status" value="1"/>
</dbReference>
<accession>A0A1B4FK71</accession>
<dbReference type="GO" id="GO:0071949">
    <property type="term" value="F:FAD binding"/>
    <property type="evidence" value="ECO:0007669"/>
    <property type="project" value="InterPro"/>
</dbReference>
<sequence>MNTRQQHRAVIVGGSLGGLFAATSLRSIGWDVDVFERSPHDLDSRGGGLVLQPDVLDAFRFGGIDYTGPLGVRSEYRQFVDARGDIAQRQRMPQTQTAWSMLYGTLKASLPAGMIRSGVALTDIVREDAEVRARFSDGADVRADLLIGADGPDSTTRRLLLPGSLPAYAGYVAWRGLVPEPRLDAAAAAQLTNAFTFQQEAGHQLLAYLIPGEDGSTVPGERRWNWVWYRRLPAGDALRAALTDRHGIVRTHSIPPGAMSDAQRRGLLDDAGMQLAPALAALVAATDAPFMQIIQDYRTPRMVFGRAVLLGDAAFVARPHTGAGTAKAATNTVSLARAIDASGGDVDRALAAWQSTQWQYGVQLTDWGIALGKRITGVFDAAHAA</sequence>
<dbReference type="InterPro" id="IPR036188">
    <property type="entry name" value="FAD/NAD-bd_sf"/>
</dbReference>
<evidence type="ECO:0000259" key="2">
    <source>
        <dbReference type="Pfam" id="PF22607"/>
    </source>
</evidence>
<keyword evidence="4" id="KW-1185">Reference proteome</keyword>
<dbReference type="EMBL" id="CP013387">
    <property type="protein sequence ID" value="AOJ04079.1"/>
    <property type="molecule type" value="Genomic_DNA"/>
</dbReference>
<dbReference type="NCBIfam" id="NF005566">
    <property type="entry name" value="PRK07236.1"/>
    <property type="match status" value="1"/>
</dbReference>
<dbReference type="SUPFAM" id="SSF54373">
    <property type="entry name" value="FAD-linked reductases, C-terminal domain"/>
    <property type="match status" value="1"/>
</dbReference>
<dbReference type="PANTHER" id="PTHR47469">
    <property type="entry name" value="MONOOXYGENASE-LIKE"/>
    <property type="match status" value="1"/>
</dbReference>
<reference evidence="3 4" key="1">
    <citation type="submission" date="2015-12" db="EMBL/GenBank/DDBJ databases">
        <title>Diversity of Burkholderia near neighbor genomes.</title>
        <authorList>
            <person name="Sahl J."/>
            <person name="Wagner D."/>
            <person name="Keim P."/>
        </authorList>
    </citation>
    <scope>NUCLEOTIDE SEQUENCE [LARGE SCALE GENOMIC DNA]</scope>
    <source>
        <strain evidence="3 4">BDU6</strain>
    </source>
</reference>
<dbReference type="AlphaFoldDB" id="A0A1B4FK71"/>
<protein>
    <submittedName>
        <fullName evidence="3">Uncharacterized protein</fullName>
    </submittedName>
</protein>
<dbReference type="Gene3D" id="3.30.9.60">
    <property type="match status" value="1"/>
</dbReference>
<name>A0A1B4FK71_9BURK</name>
<dbReference type="PRINTS" id="PR00420">
    <property type="entry name" value="RNGMNOXGNASE"/>
</dbReference>
<organism evidence="3 4">
    <name type="scientific">Burkholderia mayonis</name>
    <dbReference type="NCBI Taxonomy" id="1385591"/>
    <lineage>
        <taxon>Bacteria</taxon>
        <taxon>Pseudomonadati</taxon>
        <taxon>Pseudomonadota</taxon>
        <taxon>Betaproteobacteria</taxon>
        <taxon>Burkholderiales</taxon>
        <taxon>Burkholderiaceae</taxon>
        <taxon>Burkholderia</taxon>
        <taxon>pseudomallei group</taxon>
    </lineage>
</organism>
<proteinExistence type="predicted"/>
<feature type="domain" description="FAD-binding" evidence="1">
    <location>
        <begin position="9"/>
        <end position="160"/>
    </location>
</feature>
<dbReference type="RefSeq" id="WP_059597330.1">
    <property type="nucleotide sequence ID" value="NZ_CP013387.1"/>
</dbReference>
<dbReference type="PANTHER" id="PTHR47469:SF2">
    <property type="entry name" value="OS06G0597600 PROTEIN"/>
    <property type="match status" value="1"/>
</dbReference>
<dbReference type="InterPro" id="IPR054707">
    <property type="entry name" value="DhpH_subs-bd"/>
</dbReference>
<gene>
    <name evidence="3" type="ORF">WS70_19530</name>
</gene>
<dbReference type="InterPro" id="IPR002938">
    <property type="entry name" value="FAD-bd"/>
</dbReference>
<feature type="domain" description="2,6-dihydroxypyridine 3-monooxygenase substrate binding" evidence="2">
    <location>
        <begin position="168"/>
        <end position="296"/>
    </location>
</feature>
<dbReference type="Pfam" id="PF22607">
    <property type="entry name" value="FAD_binding-like"/>
    <property type="match status" value="1"/>
</dbReference>
<evidence type="ECO:0000313" key="3">
    <source>
        <dbReference type="EMBL" id="AOJ04079.1"/>
    </source>
</evidence>